<evidence type="ECO:0000256" key="1">
    <source>
        <dbReference type="SAM" id="Phobius"/>
    </source>
</evidence>
<dbReference type="Pfam" id="PF20178">
    <property type="entry name" value="ToxA_N"/>
    <property type="match status" value="1"/>
</dbReference>
<gene>
    <name evidence="3" type="ORF">ALQ95_05121</name>
</gene>
<feature type="domain" description="Dermonecrotic toxin N-terminal" evidence="2">
    <location>
        <begin position="46"/>
        <end position="303"/>
    </location>
</feature>
<feature type="transmembrane region" description="Helical" evidence="1">
    <location>
        <begin position="429"/>
        <end position="449"/>
    </location>
</feature>
<evidence type="ECO:0000259" key="2">
    <source>
        <dbReference type="Pfam" id="PF20178"/>
    </source>
</evidence>
<name>A0A3M2VNP0_PSESI</name>
<comment type="caution">
    <text evidence="3">The sequence shown here is derived from an EMBL/GenBank/DDBJ whole genome shotgun (WGS) entry which is preliminary data.</text>
</comment>
<organism evidence="3 4">
    <name type="scientific">Pseudomonas syringae pv. ribicola</name>
    <dbReference type="NCBI Taxonomy" id="55398"/>
    <lineage>
        <taxon>Bacteria</taxon>
        <taxon>Pseudomonadati</taxon>
        <taxon>Pseudomonadota</taxon>
        <taxon>Gammaproteobacteria</taxon>
        <taxon>Pseudomonadales</taxon>
        <taxon>Pseudomonadaceae</taxon>
        <taxon>Pseudomonas</taxon>
    </lineage>
</organism>
<evidence type="ECO:0000313" key="4">
    <source>
        <dbReference type="Proteomes" id="UP000280292"/>
    </source>
</evidence>
<reference evidence="3 4" key="1">
    <citation type="submission" date="2018-08" db="EMBL/GenBank/DDBJ databases">
        <title>Recombination of ecologically and evolutionarily significant loci maintains genetic cohesion in the Pseudomonas syringae species complex.</title>
        <authorList>
            <person name="Dillon M."/>
            <person name="Thakur S."/>
            <person name="Almeida R.N.D."/>
            <person name="Weir B.S."/>
            <person name="Guttman D.S."/>
        </authorList>
    </citation>
    <scope>NUCLEOTIDE SEQUENCE [LARGE SCALE GENOMIC DNA]</scope>
    <source>
        <strain evidence="3 4">ICMP 3883</strain>
    </source>
</reference>
<dbReference type="Proteomes" id="UP000280292">
    <property type="component" value="Unassembled WGS sequence"/>
</dbReference>
<dbReference type="EMBL" id="RBNR01000277">
    <property type="protein sequence ID" value="RML40910.1"/>
    <property type="molecule type" value="Genomic_DNA"/>
</dbReference>
<feature type="transmembrane region" description="Helical" evidence="1">
    <location>
        <begin position="378"/>
        <end position="408"/>
    </location>
</feature>
<keyword evidence="1" id="KW-0472">Membrane</keyword>
<dbReference type="Gene3D" id="3.90.176.10">
    <property type="entry name" value="Toxin ADP-ribosyltransferase, Chain A, domain 1"/>
    <property type="match status" value="1"/>
</dbReference>
<dbReference type="PROSITE" id="PS51996">
    <property type="entry name" value="TR_MART"/>
    <property type="match status" value="1"/>
</dbReference>
<protein>
    <recommendedName>
        <fullName evidence="2">Dermonecrotic toxin N-terminal domain-containing protein</fullName>
    </recommendedName>
</protein>
<sequence length="892" mass="99984">MPHLYQWVITCMTSLIQEDVMTSTPSIAHIPDQQLLRERARQFVLDYPDLHDLASSVASKIMLQHTKKVFNPDKVYWHRFGSASSSPRTFTGWQHSGKPLQSMTLIELLMHNFSVHDQEASDELSLYGGFYTDGPDHGFFDERNEVPMLPQDVLKDMWTLDFSTFYTRRMDRFWSAHSENFCILAKAHYLVAAANCLRKGQLSSDDFKHVTCIVTADPSQAPTLNNLRNSRPSMPGLSVHMLDINGIKAHDILRIVIAGGREVIYCPDAEQPFRVFDNERAVYNWLKGQFTSEQAGKALTGHFLRGEATRTQDSARFSRGVSDLLAHDWRADVRLINQSQAPIVGDPFTYLRDIARQVMTADAHQLLTSNADLRKQMWIGYLSTFMQVFGGLAPLGWPIALTLVGASLANIGLNIDQAVNGKTPAQRRAGVLGAILNTLYLLFNLPLLMSIRATPEPTPLARADVVSLSGEVVQSGAPVDPLENIEGNLLLDSLTPSAEEGRFRGIYSVGKGETWIKIAQLPYRVMFNEQQQCWFIVNPDNPFAFIGSRPVRLSADGEWTLMKSLGLQGGSPMDGQVPSTSASAPTGKPYATVRSTFWDRYLQTDLFNEQDYAETALTRQKEAMAIWEPTPEDVLESDSSPEGDEVYKDPWHGKHRVFKVGQDEYYGRNIMLYTQDDSEFNRFLRTGESNRVNQVRLIEHLAEDIHVVGYNNDVELYRGGSGERKTSGAVFRSGKIKVGDVLVNTDITSFSENPYVVSAFASSRAGAPVSAMIGPVTFDDTSVVFILPKGRYLRATPIAPFSASPEEAESIFLPGCYFQVESIEEVVGEFYRIMKVQMREVDRPAQELPLYDLRTGEPFSREHYALKLGAEAKVLVDRFFPQNPVTDLFSPH</sequence>
<accession>A0A3M2VNP0</accession>
<dbReference type="SUPFAM" id="SSF56399">
    <property type="entry name" value="ADP-ribosylation"/>
    <property type="match status" value="1"/>
</dbReference>
<dbReference type="InterPro" id="IPR046673">
    <property type="entry name" value="ToxA_N"/>
</dbReference>
<proteinExistence type="predicted"/>
<evidence type="ECO:0000313" key="3">
    <source>
        <dbReference type="EMBL" id="RML40910.1"/>
    </source>
</evidence>
<keyword evidence="1" id="KW-0812">Transmembrane</keyword>
<dbReference type="AlphaFoldDB" id="A0A3M2VNP0"/>
<keyword evidence="1" id="KW-1133">Transmembrane helix</keyword>